<dbReference type="Gene3D" id="3.40.50.720">
    <property type="entry name" value="NAD(P)-binding Rossmann-like Domain"/>
    <property type="match status" value="1"/>
</dbReference>
<organism evidence="1 2">
    <name type="scientific">Pseudomonas anguilliseptica</name>
    <dbReference type="NCBI Taxonomy" id="53406"/>
    <lineage>
        <taxon>Bacteria</taxon>
        <taxon>Pseudomonadati</taxon>
        <taxon>Pseudomonadota</taxon>
        <taxon>Gammaproteobacteria</taxon>
        <taxon>Pseudomonadales</taxon>
        <taxon>Pseudomonadaceae</taxon>
        <taxon>Pseudomonas</taxon>
    </lineage>
</organism>
<sequence>MKFGFIAHPTSIALQRQVKIIDLLDRTLAEQDRGYQAQLWQPRNMVPFADFGRIVSARGAVCEGILHYLPLTAEQMLSQPRTIAGRVLEGVQSLKEQGAQLVGLGGFTAIVGNRGLQTLERSGVAVTTGNSLTAYAAYRNVLEAMAHLEVAPADTEVAVVGYPGSIALVIAKLLAREGCRLRLVHRGSVEQGRESLAYLPAEMHGQVRLTADIDSCYETARFYVAATSSGGVIDPYRLAPGSVVVDAALPRDPLK</sequence>
<name>A0A1H5FDJ4_PSEAG</name>
<dbReference type="STRING" id="53406.SAMN05421553_3844"/>
<proteinExistence type="predicted"/>
<accession>A0A1H5FDJ4</accession>
<protein>
    <submittedName>
        <fullName evidence="1">Predicted amino acid dehydrogenase</fullName>
    </submittedName>
</protein>
<evidence type="ECO:0000313" key="2">
    <source>
        <dbReference type="Proteomes" id="UP000242849"/>
    </source>
</evidence>
<dbReference type="Proteomes" id="UP000242849">
    <property type="component" value="Unassembled WGS sequence"/>
</dbReference>
<keyword evidence="2" id="KW-1185">Reference proteome</keyword>
<dbReference type="InterPro" id="IPR036291">
    <property type="entry name" value="NAD(P)-bd_dom_sf"/>
</dbReference>
<dbReference type="SUPFAM" id="SSF51735">
    <property type="entry name" value="NAD(P)-binding Rossmann-fold domains"/>
    <property type="match status" value="1"/>
</dbReference>
<reference evidence="2" key="1">
    <citation type="submission" date="2016-10" db="EMBL/GenBank/DDBJ databases">
        <authorList>
            <person name="Varghese N."/>
            <person name="Submissions S."/>
        </authorList>
    </citation>
    <scope>NUCLEOTIDE SEQUENCE [LARGE SCALE GENOMIC DNA]</scope>
    <source>
        <strain evidence="2">DSM 12111</strain>
    </source>
</reference>
<dbReference type="AlphaFoldDB" id="A0A1H5FDJ4"/>
<gene>
    <name evidence="1" type="ORF">SAMN05421553_3844</name>
</gene>
<dbReference type="EMBL" id="FNSC01000001">
    <property type="protein sequence ID" value="SEE01486.1"/>
    <property type="molecule type" value="Genomic_DNA"/>
</dbReference>
<dbReference type="RefSeq" id="WP_244161210.1">
    <property type="nucleotide sequence ID" value="NZ_FNSC01000001.1"/>
</dbReference>
<evidence type="ECO:0000313" key="1">
    <source>
        <dbReference type="EMBL" id="SEE01486.1"/>
    </source>
</evidence>